<dbReference type="Proteomes" id="UP001214530">
    <property type="component" value="Chromosome"/>
</dbReference>
<evidence type="ECO:0000313" key="6">
    <source>
        <dbReference type="Proteomes" id="UP001214530"/>
    </source>
</evidence>
<feature type="chain" id="PRO_5042559810" evidence="3">
    <location>
        <begin position="25"/>
        <end position="396"/>
    </location>
</feature>
<keyword evidence="2 5" id="KW-0456">Lyase</keyword>
<evidence type="ECO:0000313" key="5">
    <source>
        <dbReference type="EMBL" id="WEK20899.1"/>
    </source>
</evidence>
<dbReference type="SUPFAM" id="SSF48230">
    <property type="entry name" value="Chondroitin AC/alginate lyase"/>
    <property type="match status" value="1"/>
</dbReference>
<evidence type="ECO:0000259" key="4">
    <source>
        <dbReference type="Pfam" id="PF05426"/>
    </source>
</evidence>
<dbReference type="EMBL" id="CP119313">
    <property type="protein sequence ID" value="WEK20899.1"/>
    <property type="molecule type" value="Genomic_DNA"/>
</dbReference>
<dbReference type="GO" id="GO:0016829">
    <property type="term" value="F:lyase activity"/>
    <property type="evidence" value="ECO:0007669"/>
    <property type="project" value="UniProtKB-KW"/>
</dbReference>
<keyword evidence="1 3" id="KW-0732">Signal</keyword>
<dbReference type="AlphaFoldDB" id="A0AAJ6B8H7"/>
<name>A0AAJ6B8H7_9SPHI</name>
<feature type="signal peptide" evidence="3">
    <location>
        <begin position="1"/>
        <end position="24"/>
    </location>
</feature>
<evidence type="ECO:0000256" key="3">
    <source>
        <dbReference type="SAM" id="SignalP"/>
    </source>
</evidence>
<evidence type="ECO:0000256" key="2">
    <source>
        <dbReference type="ARBA" id="ARBA00023239"/>
    </source>
</evidence>
<dbReference type="InterPro" id="IPR008929">
    <property type="entry name" value="Chondroitin_lyas"/>
</dbReference>
<organism evidence="5 6">
    <name type="scientific">Candidatus Pedobacter colombiensis</name>
    <dbReference type="NCBI Taxonomy" id="3121371"/>
    <lineage>
        <taxon>Bacteria</taxon>
        <taxon>Pseudomonadati</taxon>
        <taxon>Bacteroidota</taxon>
        <taxon>Sphingobacteriia</taxon>
        <taxon>Sphingobacteriales</taxon>
        <taxon>Sphingobacteriaceae</taxon>
        <taxon>Pedobacter</taxon>
    </lineage>
</organism>
<dbReference type="Gene3D" id="1.50.10.100">
    <property type="entry name" value="Chondroitin AC/alginate lyase"/>
    <property type="match status" value="1"/>
</dbReference>
<protein>
    <submittedName>
        <fullName evidence="5">Alginate lyase family protein</fullName>
    </submittedName>
</protein>
<accession>A0AAJ6B8H7</accession>
<evidence type="ECO:0000256" key="1">
    <source>
        <dbReference type="ARBA" id="ARBA00022729"/>
    </source>
</evidence>
<proteinExistence type="predicted"/>
<dbReference type="GO" id="GO:0042597">
    <property type="term" value="C:periplasmic space"/>
    <property type="evidence" value="ECO:0007669"/>
    <property type="project" value="InterPro"/>
</dbReference>
<gene>
    <name evidence="5" type="ORF">P0Y49_07085</name>
</gene>
<dbReference type="Pfam" id="PF05426">
    <property type="entry name" value="Alginate_lyase"/>
    <property type="match status" value="1"/>
</dbReference>
<feature type="domain" description="Alginate lyase" evidence="4">
    <location>
        <begin position="69"/>
        <end position="346"/>
    </location>
</feature>
<sequence length="396" mass="44820">MKYKLISGLLFALCMQSISSPAQKLVLLDPAHMVAQKARFKQGNTDVVKAVNIIIKNADKLLEDKPKSVMDKAFVPPSGSKHDYMSMAPYFWPDPSKPDSLPYIRKDGQRNPEIKKMTDHTYLTEMADKCKFLSLAYYFTKDEKYAAKASKLINVWFIDPATRMNPNLNYAQAIRGINDGRGIGIIESRCLINLADWMGLLEGSPSFTDKNLINVKEWYTAYLNWMLTSKNGIDELNAKNNHGTHYDGQVIAYALFVGKNQLAKKISTESKARIAAQIAPNGEQKLELARTNALGYSTFNLEAWATVAMLAAKTDVDIWNYTTADGRGLHQAFNWLAPYALKEKPWNYEQISPYNKNNFYQLLMLASNKYKDSAYITKAKSIQKTDDILITDLLFN</sequence>
<reference evidence="5" key="1">
    <citation type="submission" date="2023-03" db="EMBL/GenBank/DDBJ databases">
        <title>Andean soil-derived lignocellulolytic bacterial consortium as a source of novel taxa and putative plastic-active enzymes.</title>
        <authorList>
            <person name="Diaz-Garcia L."/>
            <person name="Chuvochina M."/>
            <person name="Feuerriegel G."/>
            <person name="Bunk B."/>
            <person name="Sproer C."/>
            <person name="Streit W.R."/>
            <person name="Rodriguez L.M."/>
            <person name="Overmann J."/>
            <person name="Jimenez D.J."/>
        </authorList>
    </citation>
    <scope>NUCLEOTIDE SEQUENCE</scope>
    <source>
        <strain evidence="5">MAG 3858</strain>
    </source>
</reference>
<dbReference type="InterPro" id="IPR008397">
    <property type="entry name" value="Alginate_lyase_dom"/>
</dbReference>